<gene>
    <name evidence="1" type="ORF">CR201_G0002659</name>
</gene>
<evidence type="ECO:0000313" key="1">
    <source>
        <dbReference type="EMBL" id="PNJ80277.1"/>
    </source>
</evidence>
<organism evidence="1">
    <name type="scientific">Pongo abelii</name>
    <name type="common">Sumatran orangutan</name>
    <name type="synonym">Pongo pygmaeus abelii</name>
    <dbReference type="NCBI Taxonomy" id="9601"/>
    <lineage>
        <taxon>Eukaryota</taxon>
        <taxon>Metazoa</taxon>
        <taxon>Chordata</taxon>
        <taxon>Craniata</taxon>
        <taxon>Vertebrata</taxon>
        <taxon>Euteleostomi</taxon>
        <taxon>Mammalia</taxon>
        <taxon>Eutheria</taxon>
        <taxon>Euarchontoglires</taxon>
        <taxon>Primates</taxon>
        <taxon>Haplorrhini</taxon>
        <taxon>Catarrhini</taxon>
        <taxon>Hominidae</taxon>
        <taxon>Pongo</taxon>
    </lineage>
</organism>
<protein>
    <submittedName>
        <fullName evidence="1">Uncharacterized protein</fullName>
    </submittedName>
</protein>
<proteinExistence type="predicted"/>
<dbReference type="EMBL" id="NDHI03003367">
    <property type="protein sequence ID" value="PNJ80277.1"/>
    <property type="molecule type" value="Genomic_DNA"/>
</dbReference>
<accession>A0A2J8XE12</accession>
<dbReference type="AlphaFoldDB" id="A0A2J8XE12"/>
<sequence>MKKFTEWLGNKKIQVGPWKQSLFFCGCTPGEYICAFILCSQLRQLRLKQEKWFVQEQSQGQGSLKERKICQDD</sequence>
<reference evidence="1" key="1">
    <citation type="submission" date="2017-12" db="EMBL/GenBank/DDBJ databases">
        <title>High-resolution comparative analysis of great ape genomes.</title>
        <authorList>
            <person name="Pollen A."/>
            <person name="Hastie A."/>
            <person name="Hormozdiari F."/>
            <person name="Dougherty M."/>
            <person name="Liu R."/>
            <person name="Chaisson M."/>
            <person name="Hoppe E."/>
            <person name="Hill C."/>
            <person name="Pang A."/>
            <person name="Hillier L."/>
            <person name="Baker C."/>
            <person name="Armstrong J."/>
            <person name="Shendure J."/>
            <person name="Paten B."/>
            <person name="Wilson R."/>
            <person name="Chao H."/>
            <person name="Schneider V."/>
            <person name="Ventura M."/>
            <person name="Kronenberg Z."/>
            <person name="Murali S."/>
            <person name="Gordon D."/>
            <person name="Cantsilieris S."/>
            <person name="Munson K."/>
            <person name="Nelson B."/>
            <person name="Raja A."/>
            <person name="Underwood J."/>
            <person name="Diekhans M."/>
            <person name="Fiddes I."/>
            <person name="Haussler D."/>
            <person name="Eichler E."/>
        </authorList>
    </citation>
    <scope>NUCLEOTIDE SEQUENCE [LARGE SCALE GENOMIC DNA]</scope>
    <source>
        <strain evidence="1">Susie</strain>
    </source>
</reference>
<comment type="caution">
    <text evidence="1">The sequence shown here is derived from an EMBL/GenBank/DDBJ whole genome shotgun (WGS) entry which is preliminary data.</text>
</comment>
<name>A0A2J8XE12_PONAB</name>